<dbReference type="InterPro" id="IPR002758">
    <property type="entry name" value="Cation_antiport_E"/>
</dbReference>
<reference evidence="7 8" key="1">
    <citation type="submission" date="2013-02" db="EMBL/GenBank/DDBJ databases">
        <title>The complete genome sequence of Corynebacterium vitaeruminis DSM 20294.</title>
        <authorList>
            <person name="Ruckert C."/>
            <person name="Albersmeier A."/>
            <person name="Kalinowski J."/>
        </authorList>
    </citation>
    <scope>NUCLEOTIDE SEQUENCE [LARGE SCALE GENOMIC DNA]</scope>
    <source>
        <strain evidence="8">ATCC 10234</strain>
    </source>
</reference>
<dbReference type="HOGENOM" id="CLU_086615_5_1_11"/>
<comment type="similarity">
    <text evidence="2">Belongs to the CPA3 antiporters (TC 2.A.63) subunit E family.</text>
</comment>
<accession>W5XXC8</accession>
<dbReference type="STRING" id="1224164.B843_01420"/>
<dbReference type="RefSeq" id="WP_025251747.1">
    <property type="nucleotide sequence ID" value="NZ_CP004353.1"/>
</dbReference>
<evidence type="ECO:0000256" key="4">
    <source>
        <dbReference type="ARBA" id="ARBA00022692"/>
    </source>
</evidence>
<dbReference type="Proteomes" id="UP000019222">
    <property type="component" value="Chromosome"/>
</dbReference>
<gene>
    <name evidence="7" type="ORF">B843_01420</name>
</gene>
<dbReference type="eggNOG" id="COG1863">
    <property type="taxonomic scope" value="Bacteria"/>
</dbReference>
<evidence type="ECO:0000256" key="3">
    <source>
        <dbReference type="ARBA" id="ARBA00022475"/>
    </source>
</evidence>
<proteinExistence type="inferred from homology"/>
<dbReference type="EMBL" id="CP004353">
    <property type="protein sequence ID" value="AHI21676.1"/>
    <property type="molecule type" value="Genomic_DNA"/>
</dbReference>
<evidence type="ECO:0000256" key="6">
    <source>
        <dbReference type="ARBA" id="ARBA00023136"/>
    </source>
</evidence>
<organism evidence="7 8">
    <name type="scientific">Corynebacterium vitaeruminis DSM 20294</name>
    <dbReference type="NCBI Taxonomy" id="1224164"/>
    <lineage>
        <taxon>Bacteria</taxon>
        <taxon>Bacillati</taxon>
        <taxon>Actinomycetota</taxon>
        <taxon>Actinomycetes</taxon>
        <taxon>Mycobacteriales</taxon>
        <taxon>Corynebacteriaceae</taxon>
        <taxon>Corynebacterium</taxon>
    </lineage>
</organism>
<keyword evidence="4" id="KW-0812">Transmembrane</keyword>
<dbReference type="AlphaFoldDB" id="W5XXC8"/>
<evidence type="ECO:0000313" key="7">
    <source>
        <dbReference type="EMBL" id="AHI21676.1"/>
    </source>
</evidence>
<dbReference type="PANTHER" id="PTHR34584:SF1">
    <property type="entry name" value="NA(+)_H(+) ANTIPORTER SUBUNIT E1"/>
    <property type="match status" value="1"/>
</dbReference>
<dbReference type="Pfam" id="PF01899">
    <property type="entry name" value="MNHE"/>
    <property type="match status" value="1"/>
</dbReference>
<evidence type="ECO:0000256" key="5">
    <source>
        <dbReference type="ARBA" id="ARBA00022989"/>
    </source>
</evidence>
<dbReference type="GO" id="GO:0008324">
    <property type="term" value="F:monoatomic cation transmembrane transporter activity"/>
    <property type="evidence" value="ECO:0007669"/>
    <property type="project" value="InterPro"/>
</dbReference>
<keyword evidence="8" id="KW-1185">Reference proteome</keyword>
<evidence type="ECO:0000256" key="1">
    <source>
        <dbReference type="ARBA" id="ARBA00004651"/>
    </source>
</evidence>
<keyword evidence="6" id="KW-0472">Membrane</keyword>
<comment type="subcellular location">
    <subcellularLocation>
        <location evidence="1">Cell membrane</location>
        <topology evidence="1">Multi-pass membrane protein</topology>
    </subcellularLocation>
</comment>
<dbReference type="GO" id="GO:0005886">
    <property type="term" value="C:plasma membrane"/>
    <property type="evidence" value="ECO:0007669"/>
    <property type="project" value="UniProtKB-SubCell"/>
</dbReference>
<name>W5XXC8_9CORY</name>
<sequence length="141" mass="15369">MSGVFHSTWYAFWLVGELSKACWTVVADVVTGSKKVDPCVVYYPLRVTKDWQITAFAASITITPGTMSLELVDDQPSAGHAPDVPRLLAVHAVHGSDPRGVLADLAAMEETMAPHVKGIDNRLDEARVLYPAPKPVLKEEK</sequence>
<protein>
    <submittedName>
        <fullName evidence="7">Monovalent cation/H+ antiporter subunit E</fullName>
    </submittedName>
</protein>
<evidence type="ECO:0000256" key="2">
    <source>
        <dbReference type="ARBA" id="ARBA00006228"/>
    </source>
</evidence>
<dbReference type="PANTHER" id="PTHR34584">
    <property type="entry name" value="NA(+)/H(+) ANTIPORTER SUBUNIT E1"/>
    <property type="match status" value="1"/>
</dbReference>
<dbReference type="KEGG" id="cvt:B843_01420"/>
<keyword evidence="3" id="KW-1003">Cell membrane</keyword>
<dbReference type="PATRIC" id="fig|1224164.3.peg.275"/>
<dbReference type="NCBIfam" id="NF009297">
    <property type="entry name" value="PRK12654.1"/>
    <property type="match status" value="1"/>
</dbReference>
<keyword evidence="5" id="KW-1133">Transmembrane helix</keyword>
<evidence type="ECO:0000313" key="8">
    <source>
        <dbReference type="Proteomes" id="UP000019222"/>
    </source>
</evidence>